<comment type="caution">
    <text evidence="1">The sequence shown here is derived from an EMBL/GenBank/DDBJ whole genome shotgun (WGS) entry which is preliminary data.</text>
</comment>
<protein>
    <submittedName>
        <fullName evidence="1">Type I-E CRISPR-associated protein Cse2/CasB</fullName>
    </submittedName>
</protein>
<evidence type="ECO:0000313" key="1">
    <source>
        <dbReference type="EMBL" id="TQV82462.1"/>
    </source>
</evidence>
<dbReference type="Pfam" id="PF09485">
    <property type="entry name" value="CRISPR_Cse2"/>
    <property type="match status" value="1"/>
</dbReference>
<organism evidence="1 2">
    <name type="scientific">Exilibacterium tricleocarpae</name>
    <dbReference type="NCBI Taxonomy" id="2591008"/>
    <lineage>
        <taxon>Bacteria</taxon>
        <taxon>Pseudomonadati</taxon>
        <taxon>Pseudomonadota</taxon>
        <taxon>Gammaproteobacteria</taxon>
        <taxon>Cellvibrionales</taxon>
        <taxon>Cellvibrionaceae</taxon>
        <taxon>Exilibacterium</taxon>
    </lineage>
</organism>
<sequence length="197" mass="23223">MAKIYPRVFKSIQLTESETLWQRYRTWHKSLEHNRGTRAHLRRCNSPEEVMLKSGFYQLVQKLDVVPLADQTKDDAIPWLRRQYQWQNAAATLAGVSAHIDQIVQAYSFSYQLGLGKGGKPTMSELRFQQLQKCRDWDELYIRLLRAVRLLERKVNLLSLADDIFCWPLEQRELAQEPNNRLHVRWATDYYNAASKA</sequence>
<dbReference type="EMBL" id="VHSG01000007">
    <property type="protein sequence ID" value="TQV82462.1"/>
    <property type="molecule type" value="Genomic_DNA"/>
</dbReference>
<dbReference type="AlphaFoldDB" id="A0A545TZ11"/>
<dbReference type="InterPro" id="IPR038287">
    <property type="entry name" value="Cse2_sf"/>
</dbReference>
<dbReference type="NCBIfam" id="TIGR02548">
    <property type="entry name" value="casB_cse2"/>
    <property type="match status" value="1"/>
</dbReference>
<gene>
    <name evidence="1" type="primary">casB</name>
    <name evidence="1" type="ORF">FKG94_06890</name>
</gene>
<proteinExistence type="predicted"/>
<dbReference type="Proteomes" id="UP000319732">
    <property type="component" value="Unassembled WGS sequence"/>
</dbReference>
<name>A0A545TZ11_9GAMM</name>
<dbReference type="OrthoDB" id="5572740at2"/>
<dbReference type="Gene3D" id="1.10.520.40">
    <property type="entry name" value="CRISPR-associated protein Cse2"/>
    <property type="match status" value="1"/>
</dbReference>
<accession>A0A545TZ11</accession>
<dbReference type="CDD" id="cd09731">
    <property type="entry name" value="Cse2_I-E"/>
    <property type="match status" value="1"/>
</dbReference>
<dbReference type="RefSeq" id="WP_142903478.1">
    <property type="nucleotide sequence ID" value="NZ_ML660090.1"/>
</dbReference>
<dbReference type="InterPro" id="IPR013382">
    <property type="entry name" value="CRISPR-assoc_prot_Cse2"/>
</dbReference>
<evidence type="ECO:0000313" key="2">
    <source>
        <dbReference type="Proteomes" id="UP000319732"/>
    </source>
</evidence>
<reference evidence="1 2" key="1">
    <citation type="submission" date="2019-06" db="EMBL/GenBank/DDBJ databases">
        <title>Whole genome sequence for Cellvibrionaceae sp. R142.</title>
        <authorList>
            <person name="Wang G."/>
        </authorList>
    </citation>
    <scope>NUCLEOTIDE SEQUENCE [LARGE SCALE GENOMIC DNA]</scope>
    <source>
        <strain evidence="1 2">R142</strain>
    </source>
</reference>
<keyword evidence="2" id="KW-1185">Reference proteome</keyword>